<proteinExistence type="predicted"/>
<evidence type="ECO:0000313" key="3">
    <source>
        <dbReference type="EMBL" id="EEF35150.1"/>
    </source>
</evidence>
<evidence type="ECO:0000313" key="4">
    <source>
        <dbReference type="Proteomes" id="UP000008311"/>
    </source>
</evidence>
<dbReference type="Proteomes" id="UP000008311">
    <property type="component" value="Unassembled WGS sequence"/>
</dbReference>
<dbReference type="GO" id="GO:0016887">
    <property type="term" value="F:ATP hydrolysis activity"/>
    <property type="evidence" value="ECO:0007669"/>
    <property type="project" value="InterPro"/>
</dbReference>
<dbReference type="Gene3D" id="3.40.50.300">
    <property type="entry name" value="P-loop containing nucleotide triphosphate hydrolases"/>
    <property type="match status" value="1"/>
</dbReference>
<reference evidence="4" key="1">
    <citation type="journal article" date="2010" name="Nat. Biotechnol.">
        <title>Draft genome sequence of the oilseed species Ricinus communis.</title>
        <authorList>
            <person name="Chan A.P."/>
            <person name="Crabtree J."/>
            <person name="Zhao Q."/>
            <person name="Lorenzi H."/>
            <person name="Orvis J."/>
            <person name="Puiu D."/>
            <person name="Melake-Berhan A."/>
            <person name="Jones K.M."/>
            <person name="Redman J."/>
            <person name="Chen G."/>
            <person name="Cahoon E.B."/>
            <person name="Gedil M."/>
            <person name="Stanke M."/>
            <person name="Haas B.J."/>
            <person name="Wortman J.R."/>
            <person name="Fraser-Liggett C.M."/>
            <person name="Ravel J."/>
            <person name="Rabinowicz P.D."/>
        </authorList>
    </citation>
    <scope>NUCLEOTIDE SEQUENCE [LARGE SCALE GENOMIC DNA]</scope>
    <source>
        <strain evidence="4">cv. Hale</strain>
    </source>
</reference>
<dbReference type="InterPro" id="IPR050611">
    <property type="entry name" value="ABCF"/>
</dbReference>
<dbReference type="SUPFAM" id="SSF52540">
    <property type="entry name" value="P-loop containing nucleoside triphosphate hydrolases"/>
    <property type="match status" value="1"/>
</dbReference>
<dbReference type="InParanoid" id="B9SMK5"/>
<dbReference type="InterPro" id="IPR027417">
    <property type="entry name" value="P-loop_NTPase"/>
</dbReference>
<organism evidence="3 4">
    <name type="scientific">Ricinus communis</name>
    <name type="common">Castor bean</name>
    <dbReference type="NCBI Taxonomy" id="3988"/>
    <lineage>
        <taxon>Eukaryota</taxon>
        <taxon>Viridiplantae</taxon>
        <taxon>Streptophyta</taxon>
        <taxon>Embryophyta</taxon>
        <taxon>Tracheophyta</taxon>
        <taxon>Spermatophyta</taxon>
        <taxon>Magnoliopsida</taxon>
        <taxon>eudicotyledons</taxon>
        <taxon>Gunneridae</taxon>
        <taxon>Pentapetalae</taxon>
        <taxon>rosids</taxon>
        <taxon>fabids</taxon>
        <taxon>Malpighiales</taxon>
        <taxon>Euphorbiaceae</taxon>
        <taxon>Acalyphoideae</taxon>
        <taxon>Acalypheae</taxon>
        <taxon>Ricinus</taxon>
    </lineage>
</organism>
<dbReference type="STRING" id="3988.B9SMK5"/>
<evidence type="ECO:0000256" key="1">
    <source>
        <dbReference type="ARBA" id="ARBA00022737"/>
    </source>
</evidence>
<dbReference type="GO" id="GO:0005524">
    <property type="term" value="F:ATP binding"/>
    <property type="evidence" value="ECO:0007669"/>
    <property type="project" value="InterPro"/>
</dbReference>
<evidence type="ECO:0000259" key="2">
    <source>
        <dbReference type="Pfam" id="PF00005"/>
    </source>
</evidence>
<dbReference type="InterPro" id="IPR003439">
    <property type="entry name" value="ABC_transporter-like_ATP-bd"/>
</dbReference>
<keyword evidence="4" id="KW-1185">Reference proteome</keyword>
<keyword evidence="1" id="KW-0677">Repeat</keyword>
<dbReference type="PANTHER" id="PTHR19211">
    <property type="entry name" value="ATP-BINDING TRANSPORT PROTEIN-RELATED"/>
    <property type="match status" value="1"/>
</dbReference>
<name>B9SMK5_RICCO</name>
<dbReference type="Pfam" id="PF00005">
    <property type="entry name" value="ABC_tran"/>
    <property type="match status" value="1"/>
</dbReference>
<dbReference type="InterPro" id="IPR017871">
    <property type="entry name" value="ABC_transporter-like_CS"/>
</dbReference>
<feature type="domain" description="ABC transporter" evidence="2">
    <location>
        <begin position="2"/>
        <end position="146"/>
    </location>
</feature>
<dbReference type="AlphaFoldDB" id="B9SMK5"/>
<dbReference type="PROSITE" id="PS00211">
    <property type="entry name" value="ABC_TRANSPORTER_1"/>
    <property type="match status" value="1"/>
</dbReference>
<dbReference type="eggNOG" id="KOG0066">
    <property type="taxonomic scope" value="Eukaryota"/>
</dbReference>
<sequence length="196" mass="22476">MGKTTLLKPLAWGKIPVPKNIDVLLVEQEVIGDDKTAVQSVVEANVELLKIRQEVASLHDSISDDGDDLYGRDVGEKLSELYEKLQIFGSDAAEAQASKILAWLGFNKEMQCRATRLFSGGWRMRISLARALFLQPTLLLLDEPTNHLDLRAVFWLEEYLRRWKKTLLVVSHDRDFLNTVCKEIIHPHDLELHIYR</sequence>
<protein>
    <submittedName>
        <fullName evidence="3">ATP-dependent transporter, putative</fullName>
    </submittedName>
</protein>
<dbReference type="EMBL" id="EQ974036">
    <property type="protein sequence ID" value="EEF35150.1"/>
    <property type="molecule type" value="Genomic_DNA"/>
</dbReference>
<dbReference type="PANTHER" id="PTHR19211:SF14">
    <property type="entry name" value="ATP-BINDING CASSETTE SUB-FAMILY F MEMBER 1"/>
    <property type="match status" value="1"/>
</dbReference>
<gene>
    <name evidence="3" type="ORF">RCOM_0230720</name>
</gene>
<accession>B9SMK5</accession>